<dbReference type="InterPro" id="IPR043595">
    <property type="entry name" value="FaeB/C/D"/>
</dbReference>
<dbReference type="Gene3D" id="3.40.50.1820">
    <property type="entry name" value="alpha/beta hydrolase"/>
    <property type="match status" value="1"/>
</dbReference>
<evidence type="ECO:0000313" key="11">
    <source>
        <dbReference type="Proteomes" id="UP000199595"/>
    </source>
</evidence>
<keyword evidence="4 8" id="KW-0732">Signal</keyword>
<dbReference type="AlphaFoldDB" id="A0A1H2SP87"/>
<sequence>MKTKLILSLTICILALSVNAQTRFVKVNDTIRQFTVYKPNKIDSTKKVPLLLNFHGSGMTALEQMFYTNTNTLAEDIEIVVAYPQGINNDWNVGFEQDYDTGTKDVEFIKVLIEKLVKNYSIDKNRIYATGLSRGGFFIQRLVAELPNQIKGFVAVGAPMPVEVKNRMQSNEPVKAMFVHGTADYIVKMDGKENAYVSHSECIDYWKKRNNATDKAKIETINTVEDETSVTIKNYDSVTEILIENGGHTWPGTDSFNVGFPLGKTTQDINFNNILANFINN</sequence>
<keyword evidence="11" id="KW-1185">Reference proteome</keyword>
<keyword evidence="2" id="KW-0964">Secreted</keyword>
<evidence type="ECO:0000259" key="9">
    <source>
        <dbReference type="Pfam" id="PF02230"/>
    </source>
</evidence>
<feature type="signal peptide" evidence="8">
    <location>
        <begin position="1"/>
        <end position="20"/>
    </location>
</feature>
<dbReference type="Proteomes" id="UP000199595">
    <property type="component" value="Unassembled WGS sequence"/>
</dbReference>
<dbReference type="PANTHER" id="PTHR38050">
    <property type="match status" value="1"/>
</dbReference>
<dbReference type="GO" id="GO:0030600">
    <property type="term" value="F:feruloyl esterase activity"/>
    <property type="evidence" value="ECO:0007669"/>
    <property type="project" value="InterPro"/>
</dbReference>
<evidence type="ECO:0000256" key="8">
    <source>
        <dbReference type="SAM" id="SignalP"/>
    </source>
</evidence>
<evidence type="ECO:0000256" key="3">
    <source>
        <dbReference type="ARBA" id="ARBA00022651"/>
    </source>
</evidence>
<evidence type="ECO:0000256" key="7">
    <source>
        <dbReference type="ARBA" id="ARBA00023326"/>
    </source>
</evidence>
<dbReference type="GO" id="GO:0005576">
    <property type="term" value="C:extracellular region"/>
    <property type="evidence" value="ECO:0007669"/>
    <property type="project" value="UniProtKB-SubCell"/>
</dbReference>
<organism evidence="10 11">
    <name type="scientific">Lutibacter oricola</name>
    <dbReference type="NCBI Taxonomy" id="762486"/>
    <lineage>
        <taxon>Bacteria</taxon>
        <taxon>Pseudomonadati</taxon>
        <taxon>Bacteroidota</taxon>
        <taxon>Flavobacteriia</taxon>
        <taxon>Flavobacteriales</taxon>
        <taxon>Flavobacteriaceae</taxon>
        <taxon>Lutibacter</taxon>
    </lineage>
</organism>
<dbReference type="STRING" id="762486.SAMN05444411_101497"/>
<keyword evidence="3" id="KW-0858">Xylan degradation</keyword>
<keyword evidence="7" id="KW-0624">Polysaccharide degradation</keyword>
<evidence type="ECO:0000256" key="4">
    <source>
        <dbReference type="ARBA" id="ARBA00022729"/>
    </source>
</evidence>
<feature type="domain" description="Phospholipase/carboxylesterase/thioesterase" evidence="9">
    <location>
        <begin position="101"/>
        <end position="204"/>
    </location>
</feature>
<reference evidence="10 11" key="1">
    <citation type="submission" date="2016-10" db="EMBL/GenBank/DDBJ databases">
        <authorList>
            <person name="de Groot N.N."/>
        </authorList>
    </citation>
    <scope>NUCLEOTIDE SEQUENCE [LARGE SCALE GENOMIC DNA]</scope>
    <source>
        <strain evidence="10 11">DSM 24956</strain>
    </source>
</reference>
<keyword evidence="6" id="KW-0119">Carbohydrate metabolism</keyword>
<dbReference type="RefSeq" id="WP_090119360.1">
    <property type="nucleotide sequence ID" value="NZ_FNNJ01000001.1"/>
</dbReference>
<accession>A0A1H2SP87</accession>
<name>A0A1H2SP87_9FLAO</name>
<dbReference type="GO" id="GO:0045493">
    <property type="term" value="P:xylan catabolic process"/>
    <property type="evidence" value="ECO:0007669"/>
    <property type="project" value="UniProtKB-KW"/>
</dbReference>
<proteinExistence type="predicted"/>
<dbReference type="InterPro" id="IPR029058">
    <property type="entry name" value="AB_hydrolase_fold"/>
</dbReference>
<dbReference type="InterPro" id="IPR003140">
    <property type="entry name" value="PLipase/COase/thioEstase"/>
</dbReference>
<feature type="chain" id="PRO_5011782218" evidence="8">
    <location>
        <begin position="21"/>
        <end position="281"/>
    </location>
</feature>
<dbReference type="SUPFAM" id="SSF53474">
    <property type="entry name" value="alpha/beta-Hydrolases"/>
    <property type="match status" value="1"/>
</dbReference>
<dbReference type="PANTHER" id="PTHR38050:SF2">
    <property type="entry name" value="FERULOYL ESTERASE C-RELATED"/>
    <property type="match status" value="1"/>
</dbReference>
<dbReference type="Pfam" id="PF02230">
    <property type="entry name" value="Abhydrolase_2"/>
    <property type="match status" value="1"/>
</dbReference>
<evidence type="ECO:0000256" key="1">
    <source>
        <dbReference type="ARBA" id="ARBA00004613"/>
    </source>
</evidence>
<keyword evidence="5" id="KW-0378">Hydrolase</keyword>
<dbReference type="EMBL" id="FNNJ01000001">
    <property type="protein sequence ID" value="SDW33265.1"/>
    <property type="molecule type" value="Genomic_DNA"/>
</dbReference>
<dbReference type="OrthoDB" id="9764953at2"/>
<protein>
    <submittedName>
        <fullName evidence="10">Polyhydroxybutyrate depolymerase</fullName>
    </submittedName>
</protein>
<evidence type="ECO:0000256" key="5">
    <source>
        <dbReference type="ARBA" id="ARBA00022801"/>
    </source>
</evidence>
<evidence type="ECO:0000313" key="10">
    <source>
        <dbReference type="EMBL" id="SDW33265.1"/>
    </source>
</evidence>
<evidence type="ECO:0000256" key="6">
    <source>
        <dbReference type="ARBA" id="ARBA00023277"/>
    </source>
</evidence>
<evidence type="ECO:0000256" key="2">
    <source>
        <dbReference type="ARBA" id="ARBA00022525"/>
    </source>
</evidence>
<comment type="subcellular location">
    <subcellularLocation>
        <location evidence="1">Secreted</location>
    </subcellularLocation>
</comment>
<gene>
    <name evidence="10" type="ORF">SAMN05444411_101497</name>
</gene>